<accession>A0A086TMF3</accession>
<dbReference type="OrthoDB" id="191139at2759"/>
<evidence type="ECO:0000256" key="1">
    <source>
        <dbReference type="ARBA" id="ARBA00023002"/>
    </source>
</evidence>
<sequence length="174" mass="19612">MGLLPRIKESQPSRIVVLSSLAHEFHPKGGIDFETINDENVTSTFQRYGRSKLANLLFAKALARRLKDERVYVNIAHPGYVATELNRQGEATFGKLAIRMLDTLTSIVASTPEVGALTQLYCATSLEIENRDIRGRGFILVANELDPNPIAFDEDLQERLWSWTENIVREKLKA</sequence>
<organism evidence="2 3">
    <name type="scientific">Podila verticillata NRRL 6337</name>
    <dbReference type="NCBI Taxonomy" id="1069443"/>
    <lineage>
        <taxon>Eukaryota</taxon>
        <taxon>Fungi</taxon>
        <taxon>Fungi incertae sedis</taxon>
        <taxon>Mucoromycota</taxon>
        <taxon>Mortierellomycotina</taxon>
        <taxon>Mortierellomycetes</taxon>
        <taxon>Mortierellales</taxon>
        <taxon>Mortierellaceae</taxon>
        <taxon>Podila</taxon>
    </lineage>
</organism>
<dbReference type="InterPro" id="IPR036291">
    <property type="entry name" value="NAD(P)-bd_dom_sf"/>
</dbReference>
<dbReference type="AlphaFoldDB" id="A0A086TMF3"/>
<dbReference type="Pfam" id="PF00106">
    <property type="entry name" value="adh_short"/>
    <property type="match status" value="1"/>
</dbReference>
<proteinExistence type="predicted"/>
<dbReference type="PANTHER" id="PTHR43157:SF31">
    <property type="entry name" value="PHOSPHATIDYLINOSITOL-GLYCAN BIOSYNTHESIS CLASS F PROTEIN"/>
    <property type="match status" value="1"/>
</dbReference>
<protein>
    <submittedName>
        <fullName evidence="2">Uncharacterized protein</fullName>
    </submittedName>
</protein>
<evidence type="ECO:0000313" key="3">
    <source>
        <dbReference type="Proteomes" id="UP000243308"/>
    </source>
</evidence>
<dbReference type="InterPro" id="IPR002347">
    <property type="entry name" value="SDR_fam"/>
</dbReference>
<evidence type="ECO:0000313" key="2">
    <source>
        <dbReference type="EMBL" id="KFH63130.1"/>
    </source>
</evidence>
<keyword evidence="3" id="KW-1185">Reference proteome</keyword>
<dbReference type="PRINTS" id="PR00081">
    <property type="entry name" value="GDHRDH"/>
</dbReference>
<reference evidence="2 3" key="1">
    <citation type="submission" date="2011-02" db="EMBL/GenBank/DDBJ databases">
        <title>The Genome Sequence of Mortierella verticillata NRRL 6337.</title>
        <authorList>
            <consortium name="The Broad Institute Genome Sequencing Platform"/>
            <person name="Russ C."/>
            <person name="Cuomo C."/>
            <person name="Burger G."/>
            <person name="Gray M.W."/>
            <person name="Holland P.W.H."/>
            <person name="King N."/>
            <person name="Lang F.B.F."/>
            <person name="Roger A.J."/>
            <person name="Ruiz-Trillo I."/>
            <person name="Young S.K."/>
            <person name="Zeng Q."/>
            <person name="Gargeya S."/>
            <person name="Alvarado L."/>
            <person name="Berlin A."/>
            <person name="Chapman S.B."/>
            <person name="Chen Z."/>
            <person name="Freedman E."/>
            <person name="Gellesch M."/>
            <person name="Goldberg J."/>
            <person name="Griggs A."/>
            <person name="Gujja S."/>
            <person name="Heilman E."/>
            <person name="Heiman D."/>
            <person name="Howarth C."/>
            <person name="Mehta T."/>
            <person name="Neiman D."/>
            <person name="Pearson M."/>
            <person name="Roberts A."/>
            <person name="Saif S."/>
            <person name="Shea T."/>
            <person name="Shenoy N."/>
            <person name="Sisk P."/>
            <person name="Stolte C."/>
            <person name="Sykes S."/>
            <person name="White J."/>
            <person name="Yandava C."/>
            <person name="Haas B."/>
            <person name="Nusbaum C."/>
            <person name="Birren B."/>
        </authorList>
    </citation>
    <scope>NUCLEOTIDE SEQUENCE [LARGE SCALE GENOMIC DNA]</scope>
    <source>
        <strain evidence="2 3">NRRL 6337</strain>
    </source>
</reference>
<dbReference type="Proteomes" id="UP000243308">
    <property type="component" value="Unassembled WGS sequence"/>
</dbReference>
<name>A0A086TMF3_9FUNG</name>
<dbReference type="SUPFAM" id="SSF51735">
    <property type="entry name" value="NAD(P)-binding Rossmann-fold domains"/>
    <property type="match status" value="1"/>
</dbReference>
<dbReference type="EMBL" id="KN042429">
    <property type="protein sequence ID" value="KFH63130.1"/>
    <property type="molecule type" value="Genomic_DNA"/>
</dbReference>
<dbReference type="GO" id="GO:0016491">
    <property type="term" value="F:oxidoreductase activity"/>
    <property type="evidence" value="ECO:0007669"/>
    <property type="project" value="UniProtKB-KW"/>
</dbReference>
<dbReference type="PANTHER" id="PTHR43157">
    <property type="entry name" value="PHOSPHATIDYLINOSITOL-GLYCAN BIOSYNTHESIS CLASS F PROTEIN-RELATED"/>
    <property type="match status" value="1"/>
</dbReference>
<gene>
    <name evidence="2" type="ORF">MVEG_11167</name>
</gene>
<dbReference type="Gene3D" id="3.40.50.720">
    <property type="entry name" value="NAD(P)-binding Rossmann-like Domain"/>
    <property type="match status" value="1"/>
</dbReference>
<keyword evidence="1" id="KW-0560">Oxidoreductase</keyword>